<dbReference type="AlphaFoldDB" id="A0AAV7RBJ9"/>
<name>A0AAV7RBJ9_PLEWA</name>
<dbReference type="PANTHER" id="PTHR47027">
    <property type="entry name" value="REVERSE TRANSCRIPTASE DOMAIN-CONTAINING PROTEIN"/>
    <property type="match status" value="1"/>
</dbReference>
<dbReference type="Proteomes" id="UP001066276">
    <property type="component" value="Chromosome 5"/>
</dbReference>
<dbReference type="EMBL" id="JANPWB010000009">
    <property type="protein sequence ID" value="KAJ1149042.1"/>
    <property type="molecule type" value="Genomic_DNA"/>
</dbReference>
<dbReference type="Pfam" id="PF00078">
    <property type="entry name" value="RVT_1"/>
    <property type="match status" value="1"/>
</dbReference>
<evidence type="ECO:0000313" key="2">
    <source>
        <dbReference type="EMBL" id="KAJ1149042.1"/>
    </source>
</evidence>
<dbReference type="InterPro" id="IPR043502">
    <property type="entry name" value="DNA/RNA_pol_sf"/>
</dbReference>
<gene>
    <name evidence="2" type="ORF">NDU88_001862</name>
</gene>
<comment type="caution">
    <text evidence="2">The sequence shown here is derived from an EMBL/GenBank/DDBJ whole genome shotgun (WGS) entry which is preliminary data.</text>
</comment>
<feature type="domain" description="Reverse transcriptase" evidence="1">
    <location>
        <begin position="1"/>
        <end position="129"/>
    </location>
</feature>
<evidence type="ECO:0000313" key="3">
    <source>
        <dbReference type="Proteomes" id="UP001066276"/>
    </source>
</evidence>
<sequence length="202" mass="22286">MGGECTYPFQVQKGVLQGCCLAPLLFSLFLDEMVHYFLEKQLDDPVVAGGSVPILLFADNAVLMARTENEAHRLLDCFAKYCKEKSLIIDCSKSIGMTLQPSPSLQRKFVINAVPIDAIKHFDYLGVWFSDNLNWGSHVRKAVIVLKQAAEAILEFKHKAGARSISTILKIYAPKAVAAALYGTELWGYANTSVLQVADNNC</sequence>
<accession>A0AAV7RBJ9</accession>
<keyword evidence="3" id="KW-1185">Reference proteome</keyword>
<dbReference type="InterPro" id="IPR000477">
    <property type="entry name" value="RT_dom"/>
</dbReference>
<evidence type="ECO:0000259" key="1">
    <source>
        <dbReference type="PROSITE" id="PS50878"/>
    </source>
</evidence>
<protein>
    <recommendedName>
        <fullName evidence="1">Reverse transcriptase domain-containing protein</fullName>
    </recommendedName>
</protein>
<dbReference type="PANTHER" id="PTHR47027:SF30">
    <property type="entry name" value="THAP-TYPE DOMAIN-CONTAINING PROTEIN"/>
    <property type="match status" value="1"/>
</dbReference>
<dbReference type="PROSITE" id="PS50878">
    <property type="entry name" value="RT_POL"/>
    <property type="match status" value="1"/>
</dbReference>
<reference evidence="2" key="1">
    <citation type="journal article" date="2022" name="bioRxiv">
        <title>Sequencing and chromosome-scale assembly of the giantPleurodeles waltlgenome.</title>
        <authorList>
            <person name="Brown T."/>
            <person name="Elewa A."/>
            <person name="Iarovenko S."/>
            <person name="Subramanian E."/>
            <person name="Araus A.J."/>
            <person name="Petzold A."/>
            <person name="Susuki M."/>
            <person name="Suzuki K.-i.T."/>
            <person name="Hayashi T."/>
            <person name="Toyoda A."/>
            <person name="Oliveira C."/>
            <person name="Osipova E."/>
            <person name="Leigh N.D."/>
            <person name="Simon A."/>
            <person name="Yun M.H."/>
        </authorList>
    </citation>
    <scope>NUCLEOTIDE SEQUENCE</scope>
    <source>
        <strain evidence="2">20211129_DDA</strain>
        <tissue evidence="2">Liver</tissue>
    </source>
</reference>
<dbReference type="SUPFAM" id="SSF56672">
    <property type="entry name" value="DNA/RNA polymerases"/>
    <property type="match status" value="1"/>
</dbReference>
<organism evidence="2 3">
    <name type="scientific">Pleurodeles waltl</name>
    <name type="common">Iberian ribbed newt</name>
    <dbReference type="NCBI Taxonomy" id="8319"/>
    <lineage>
        <taxon>Eukaryota</taxon>
        <taxon>Metazoa</taxon>
        <taxon>Chordata</taxon>
        <taxon>Craniata</taxon>
        <taxon>Vertebrata</taxon>
        <taxon>Euteleostomi</taxon>
        <taxon>Amphibia</taxon>
        <taxon>Batrachia</taxon>
        <taxon>Caudata</taxon>
        <taxon>Salamandroidea</taxon>
        <taxon>Salamandridae</taxon>
        <taxon>Pleurodelinae</taxon>
        <taxon>Pleurodeles</taxon>
    </lineage>
</organism>
<proteinExistence type="predicted"/>